<comment type="caution">
    <text evidence="2">The sequence shown here is derived from an EMBL/GenBank/DDBJ whole genome shotgun (WGS) entry which is preliminary data.</text>
</comment>
<dbReference type="InterPro" id="IPR044855">
    <property type="entry name" value="CoA-Trfase_III_dom3_sf"/>
</dbReference>
<dbReference type="Proteomes" id="UP001596270">
    <property type="component" value="Unassembled WGS sequence"/>
</dbReference>
<dbReference type="InterPro" id="IPR023606">
    <property type="entry name" value="CoA-Trfase_III_dom_1_sf"/>
</dbReference>
<evidence type="ECO:0000313" key="2">
    <source>
        <dbReference type="EMBL" id="MFC6281416.1"/>
    </source>
</evidence>
<evidence type="ECO:0000313" key="3">
    <source>
        <dbReference type="Proteomes" id="UP001596270"/>
    </source>
</evidence>
<dbReference type="EMBL" id="JBHSRS010000018">
    <property type="protein sequence ID" value="MFC6281416.1"/>
    <property type="molecule type" value="Genomic_DNA"/>
</dbReference>
<organism evidence="2 3">
    <name type="scientific">Polaromonas aquatica</name>
    <dbReference type="NCBI Taxonomy" id="332657"/>
    <lineage>
        <taxon>Bacteria</taxon>
        <taxon>Pseudomonadati</taxon>
        <taxon>Pseudomonadota</taxon>
        <taxon>Betaproteobacteria</taxon>
        <taxon>Burkholderiales</taxon>
        <taxon>Comamonadaceae</taxon>
        <taxon>Polaromonas</taxon>
    </lineage>
</organism>
<keyword evidence="3" id="KW-1185">Reference proteome</keyword>
<keyword evidence="1 2" id="KW-0808">Transferase</keyword>
<dbReference type="Gene3D" id="3.40.50.10540">
    <property type="entry name" value="Crotonobetainyl-coa:carnitine coa-transferase, domain 1"/>
    <property type="match status" value="1"/>
</dbReference>
<dbReference type="RefSeq" id="WP_371439081.1">
    <property type="nucleotide sequence ID" value="NZ_JBHSRS010000018.1"/>
</dbReference>
<dbReference type="Pfam" id="PF02515">
    <property type="entry name" value="CoA_transf_3"/>
    <property type="match status" value="1"/>
</dbReference>
<name>A0ABW1TUY1_9BURK</name>
<sequence length="410" mass="44103">MWNVLNGVRILDLSRVFAGPAATQVLGDLGADVVKVEEPGKGDEARGFGVTKEMVESGITVSPSFVALNRNKRSVAINLASEAGQRAIRSMVRECDVVVNNFRPGTMEKYGLGYEDLRAERADIVYCQFSAYGNVGPLANFGANDVALQAHSGLMSITGEADRSPVRCGTSVIDLHASLALVIAIMAALMHRERTGEGQMVESSLLRSSAHLMNYFYGEYWVTGAIRKPMGTANHLSVPNQVFPTADGSVVIIAPGDDMWRRCATALDAQALDRPEWRGMLDRQRHRADLIQAMTAVTLRLGSAELIDRLAPAKVNVARVNNLGQAADHPQLAAIGAITSFEMDGREVKAVASPFDLCGIPPAPNRPPPLLAAHTDEVLRELGIGDSDIEMLRAQGAFSQPRTTTSGDSR</sequence>
<protein>
    <submittedName>
        <fullName evidence="2">CaiB/BaiF CoA transferase family protein</fullName>
    </submittedName>
</protein>
<reference evidence="3" key="1">
    <citation type="journal article" date="2019" name="Int. J. Syst. Evol. Microbiol.">
        <title>The Global Catalogue of Microorganisms (GCM) 10K type strain sequencing project: providing services to taxonomists for standard genome sequencing and annotation.</title>
        <authorList>
            <consortium name="The Broad Institute Genomics Platform"/>
            <consortium name="The Broad Institute Genome Sequencing Center for Infectious Disease"/>
            <person name="Wu L."/>
            <person name="Ma J."/>
        </authorList>
    </citation>
    <scope>NUCLEOTIDE SEQUENCE [LARGE SCALE GENOMIC DNA]</scope>
    <source>
        <strain evidence="3">CCUG 39402</strain>
    </source>
</reference>
<evidence type="ECO:0000256" key="1">
    <source>
        <dbReference type="ARBA" id="ARBA00022679"/>
    </source>
</evidence>
<dbReference type="InterPro" id="IPR050483">
    <property type="entry name" value="CoA-transferase_III_domain"/>
</dbReference>
<dbReference type="Gene3D" id="3.30.1540.10">
    <property type="entry name" value="formyl-coa transferase, domain 3"/>
    <property type="match status" value="1"/>
</dbReference>
<dbReference type="SUPFAM" id="SSF89796">
    <property type="entry name" value="CoA-transferase family III (CaiB/BaiF)"/>
    <property type="match status" value="1"/>
</dbReference>
<dbReference type="PANTHER" id="PTHR48207">
    <property type="entry name" value="SUCCINATE--HYDROXYMETHYLGLUTARATE COA-TRANSFERASE"/>
    <property type="match status" value="1"/>
</dbReference>
<accession>A0ABW1TUY1</accession>
<gene>
    <name evidence="2" type="ORF">ACFQND_09260</name>
</gene>
<dbReference type="GO" id="GO:0016740">
    <property type="term" value="F:transferase activity"/>
    <property type="evidence" value="ECO:0007669"/>
    <property type="project" value="UniProtKB-KW"/>
</dbReference>
<dbReference type="InterPro" id="IPR003673">
    <property type="entry name" value="CoA-Trfase_fam_III"/>
</dbReference>
<proteinExistence type="predicted"/>
<dbReference type="PANTHER" id="PTHR48207:SF3">
    <property type="entry name" value="SUCCINATE--HYDROXYMETHYLGLUTARATE COA-TRANSFERASE"/>
    <property type="match status" value="1"/>
</dbReference>